<feature type="compositionally biased region" description="Low complexity" evidence="1">
    <location>
        <begin position="266"/>
        <end position="276"/>
    </location>
</feature>
<comment type="caution">
    <text evidence="3">The sequence shown here is derived from an EMBL/GenBank/DDBJ whole genome shotgun (WGS) entry which is preliminary data.</text>
</comment>
<dbReference type="SMART" id="SM00239">
    <property type="entry name" value="C2"/>
    <property type="match status" value="1"/>
</dbReference>
<organism evidence="3 4">
    <name type="scientific">Trapa incisa</name>
    <dbReference type="NCBI Taxonomy" id="236973"/>
    <lineage>
        <taxon>Eukaryota</taxon>
        <taxon>Viridiplantae</taxon>
        <taxon>Streptophyta</taxon>
        <taxon>Embryophyta</taxon>
        <taxon>Tracheophyta</taxon>
        <taxon>Spermatophyta</taxon>
        <taxon>Magnoliopsida</taxon>
        <taxon>eudicotyledons</taxon>
        <taxon>Gunneridae</taxon>
        <taxon>Pentapetalae</taxon>
        <taxon>rosids</taxon>
        <taxon>malvids</taxon>
        <taxon>Myrtales</taxon>
        <taxon>Lythraceae</taxon>
        <taxon>Trapa</taxon>
    </lineage>
</organism>
<feature type="compositionally biased region" description="Polar residues" evidence="1">
    <location>
        <begin position="419"/>
        <end position="429"/>
    </location>
</feature>
<accession>A0AAN7GEV6</accession>
<gene>
    <name evidence="3" type="ORF">SAY87_010902</name>
</gene>
<feature type="region of interest" description="Disordered" evidence="1">
    <location>
        <begin position="260"/>
        <end position="308"/>
    </location>
</feature>
<feature type="compositionally biased region" description="Basic residues" evidence="1">
    <location>
        <begin position="441"/>
        <end position="461"/>
    </location>
</feature>
<evidence type="ECO:0000313" key="3">
    <source>
        <dbReference type="EMBL" id="KAK4744590.1"/>
    </source>
</evidence>
<feature type="compositionally biased region" description="Polar residues" evidence="1">
    <location>
        <begin position="291"/>
        <end position="307"/>
    </location>
</feature>
<dbReference type="CDD" id="cd04051">
    <property type="entry name" value="C2_SRC2_like"/>
    <property type="match status" value="1"/>
</dbReference>
<feature type="region of interest" description="Disordered" evidence="1">
    <location>
        <begin position="325"/>
        <end position="349"/>
    </location>
</feature>
<dbReference type="PANTHER" id="PTHR32246:SF143">
    <property type="entry name" value="CALCIUM-DEPENDENT LIPID-BINDING (CALB DOMAIN) FAMILY PROTEIN"/>
    <property type="match status" value="1"/>
</dbReference>
<feature type="region of interest" description="Disordered" evidence="1">
    <location>
        <begin position="491"/>
        <end position="510"/>
    </location>
</feature>
<dbReference type="AlphaFoldDB" id="A0AAN7GEV6"/>
<dbReference type="Proteomes" id="UP001345219">
    <property type="component" value="Chromosome 9"/>
</dbReference>
<evidence type="ECO:0000256" key="1">
    <source>
        <dbReference type="SAM" id="MobiDB-lite"/>
    </source>
</evidence>
<reference evidence="3 4" key="1">
    <citation type="journal article" date="2023" name="Hortic Res">
        <title>Pangenome of water caltrop reveals structural variations and asymmetric subgenome divergence after allopolyploidization.</title>
        <authorList>
            <person name="Zhang X."/>
            <person name="Chen Y."/>
            <person name="Wang L."/>
            <person name="Yuan Y."/>
            <person name="Fang M."/>
            <person name="Shi L."/>
            <person name="Lu R."/>
            <person name="Comes H.P."/>
            <person name="Ma Y."/>
            <person name="Chen Y."/>
            <person name="Huang G."/>
            <person name="Zhou Y."/>
            <person name="Zheng Z."/>
            <person name="Qiu Y."/>
        </authorList>
    </citation>
    <scope>NUCLEOTIDE SEQUENCE [LARGE SCALE GENOMIC DNA]</scope>
    <source>
        <tissue evidence="3">Roots</tissue>
    </source>
</reference>
<feature type="region of interest" description="Disordered" evidence="1">
    <location>
        <begin position="418"/>
        <end position="461"/>
    </location>
</feature>
<dbReference type="PROSITE" id="PS50004">
    <property type="entry name" value="C2"/>
    <property type="match status" value="1"/>
</dbReference>
<dbReference type="SUPFAM" id="SSF49562">
    <property type="entry name" value="C2 domain (Calcium/lipid-binding domain, CaLB)"/>
    <property type="match status" value="1"/>
</dbReference>
<evidence type="ECO:0000313" key="4">
    <source>
        <dbReference type="Proteomes" id="UP001345219"/>
    </source>
</evidence>
<proteinExistence type="predicted"/>
<protein>
    <recommendedName>
        <fullName evidence="2">C2 domain-containing protein</fullName>
    </recommendedName>
</protein>
<sequence length="510" mass="56752">MVFLTPAGSSGPSNLSFPCLTTKCPSLLFASPLLLITSLLRLSQSDPCRFEPWWSLACTATTVPMSNLLNPIQLLELSIISAQDLAPVTRSMHTYAIAWVHPDRRLSTRVDNSGRSNPAWDDKFVFRVDDEFLESDTSAIMIEIYAVHWLKHVKIGTVRVLIDNLIPPHAAPGASRFSRYRQRQQPYVGMEFAALQVRRPSGRPQGMLNVGVAVLDSSMRSMPLGSSVMDFKGLLDSPGHRSHIHKQKKQTLEAAREAEFRRTKSDSSSMVSSNNSKRAVKRKVSFRDKTSSMINGSSTVSSVQPESQVGLKAKRLDDAVGGLTFRRKGEGRPKRAAKKQGSSVKEARKKLPRDVCMTDSELGPSPSEVAAEVLAKRRNKSEDVESSVLGGAAWSVAESVEGLQSKLERWRAELPMTMDTASDVPSNAPSVDKDEVGRDGSHHRRRRRSDGRRRRRRRRRRGDREGEGLFSCFSNICGCECSVTCRNPFKKRDEKRGRRRSRSPGSSTCV</sequence>
<feature type="domain" description="C2" evidence="2">
    <location>
        <begin position="59"/>
        <end position="175"/>
    </location>
</feature>
<dbReference type="Pfam" id="PF00168">
    <property type="entry name" value="C2"/>
    <property type="match status" value="1"/>
</dbReference>
<dbReference type="InterPro" id="IPR044750">
    <property type="entry name" value="C2_SRC2/BAP"/>
</dbReference>
<dbReference type="EMBL" id="JAXIOK010000022">
    <property type="protein sequence ID" value="KAK4744590.1"/>
    <property type="molecule type" value="Genomic_DNA"/>
</dbReference>
<dbReference type="InterPro" id="IPR035892">
    <property type="entry name" value="C2_domain_sf"/>
</dbReference>
<dbReference type="InterPro" id="IPR000008">
    <property type="entry name" value="C2_dom"/>
</dbReference>
<dbReference type="Gene3D" id="2.60.40.150">
    <property type="entry name" value="C2 domain"/>
    <property type="match status" value="1"/>
</dbReference>
<keyword evidence="4" id="KW-1185">Reference proteome</keyword>
<dbReference type="PANTHER" id="PTHR32246">
    <property type="entry name" value="INGRESSION PROTEIN FIC1"/>
    <property type="match status" value="1"/>
</dbReference>
<feature type="compositionally biased region" description="Basic and acidic residues" evidence="1">
    <location>
        <begin position="431"/>
        <end position="440"/>
    </location>
</feature>
<dbReference type="GO" id="GO:0006952">
    <property type="term" value="P:defense response"/>
    <property type="evidence" value="ECO:0007669"/>
    <property type="project" value="InterPro"/>
</dbReference>
<evidence type="ECO:0000259" key="2">
    <source>
        <dbReference type="PROSITE" id="PS50004"/>
    </source>
</evidence>
<name>A0AAN7GEV6_9MYRT</name>